<dbReference type="HOGENOM" id="CLU_1546618_0_0_12"/>
<reference evidence="1 2" key="1">
    <citation type="submission" date="2011-11" db="EMBL/GenBank/DDBJ databases">
        <title>Complete sequence of Spirochaeta sp. grapes.</title>
        <authorList>
            <consortium name="US DOE Joint Genome Institute"/>
            <person name="Lucas S."/>
            <person name="Han J."/>
            <person name="Lapidus A."/>
            <person name="Cheng J.-F."/>
            <person name="Goodwin L."/>
            <person name="Pitluck S."/>
            <person name="Peters L."/>
            <person name="Ovchinnikova G."/>
            <person name="Munk A.C."/>
            <person name="Detter J.C."/>
            <person name="Han C."/>
            <person name="Tapia R."/>
            <person name="Land M."/>
            <person name="Hauser L."/>
            <person name="Kyrpides N."/>
            <person name="Ivanova N."/>
            <person name="Pagani I."/>
            <person name="Ritalahtilisa K."/>
            <person name="Loeffler F."/>
            <person name="Woyke T."/>
        </authorList>
    </citation>
    <scope>NUCLEOTIDE SEQUENCE [LARGE SCALE GENOMIC DNA]</scope>
    <source>
        <strain evidence="2">ATCC BAA-1885 / DSM 22778 / Grapes</strain>
    </source>
</reference>
<evidence type="ECO:0000313" key="2">
    <source>
        <dbReference type="Proteomes" id="UP000005632"/>
    </source>
</evidence>
<organism evidence="1 2">
    <name type="scientific">Sphaerochaeta pleomorpha (strain ATCC BAA-1885 / DSM 22778 / Grapes)</name>
    <dbReference type="NCBI Taxonomy" id="158190"/>
    <lineage>
        <taxon>Bacteria</taxon>
        <taxon>Pseudomonadati</taxon>
        <taxon>Spirochaetota</taxon>
        <taxon>Spirochaetia</taxon>
        <taxon>Spirochaetales</taxon>
        <taxon>Sphaerochaetaceae</taxon>
        <taxon>Sphaerochaeta</taxon>
    </lineage>
</organism>
<dbReference type="Proteomes" id="UP000005632">
    <property type="component" value="Chromosome"/>
</dbReference>
<dbReference type="EMBL" id="CP003155">
    <property type="protein sequence ID" value="AEV30493.1"/>
    <property type="molecule type" value="Genomic_DNA"/>
</dbReference>
<protein>
    <submittedName>
        <fullName evidence="1">Uncharacterized protein</fullName>
    </submittedName>
</protein>
<proteinExistence type="predicted"/>
<sequence>MKKIPLIVLLLFLFMPLSARTLAYGLGYYAQTVTEDEQRTNSGLEVSFVYEPFLFTVCNPALVVSAAYGKNINGNRGVPYIQAALSIDIFRTLHHPFSLIAHNPIAWDPSVSVGYQWVPEAEQQLLYLSASPLKMSQKDFWYEFFSPFVSLDVSTKKIENWGFNLIRYTYFFR</sequence>
<dbReference type="AlphaFoldDB" id="G8QVW9"/>
<keyword evidence="2" id="KW-1185">Reference proteome</keyword>
<gene>
    <name evidence="1" type="ordered locus">SpiGrapes_2736</name>
</gene>
<name>G8QVW9_SPHPG</name>
<dbReference type="RefSeq" id="WP_014271332.1">
    <property type="nucleotide sequence ID" value="NC_016633.1"/>
</dbReference>
<dbReference type="KEGG" id="sgp:SpiGrapes_2736"/>
<dbReference type="STRING" id="158190.SpiGrapes_2736"/>
<accession>G8QVW9</accession>
<evidence type="ECO:0000313" key="1">
    <source>
        <dbReference type="EMBL" id="AEV30493.1"/>
    </source>
</evidence>